<evidence type="ECO:0000256" key="1">
    <source>
        <dbReference type="SAM" id="Coils"/>
    </source>
</evidence>
<reference evidence="3" key="2">
    <citation type="submission" date="2022-01" db="EMBL/GenBank/DDBJ databases">
        <authorList>
            <person name="Yamashiro T."/>
            <person name="Shiraishi A."/>
            <person name="Satake H."/>
            <person name="Nakayama K."/>
        </authorList>
    </citation>
    <scope>NUCLEOTIDE SEQUENCE</scope>
</reference>
<protein>
    <submittedName>
        <fullName evidence="3">Uncharacterized protein</fullName>
    </submittedName>
</protein>
<name>A0ABQ5EWH8_9ASTR</name>
<keyword evidence="4" id="KW-1185">Reference proteome</keyword>
<accession>A0ABQ5EWH8</accession>
<sequence>MSQSLSSNVPDNSPKQEAAMGHSIPRRLDSPTSQEIQIPERELTLTPATGREHSQEINNLSVPALISQAPRPSRKRSRSPSSPFFPDAITFSDGKPTFETSELNPEDVMARLEDLEVEIDTLHADTEDKELMISELQDSLAAAESEILILQIRVADTESRRAEDHKQI</sequence>
<dbReference type="EMBL" id="BQNB010016753">
    <property type="protein sequence ID" value="GJT55393.1"/>
    <property type="molecule type" value="Genomic_DNA"/>
</dbReference>
<reference evidence="3" key="1">
    <citation type="journal article" date="2022" name="Int. J. Mol. Sci.">
        <title>Draft Genome of Tanacetum Coccineum: Genomic Comparison of Closely Related Tanacetum-Family Plants.</title>
        <authorList>
            <person name="Yamashiro T."/>
            <person name="Shiraishi A."/>
            <person name="Nakayama K."/>
            <person name="Satake H."/>
        </authorList>
    </citation>
    <scope>NUCLEOTIDE SEQUENCE</scope>
</reference>
<feature type="coiled-coil region" evidence="1">
    <location>
        <begin position="126"/>
        <end position="160"/>
    </location>
</feature>
<evidence type="ECO:0000256" key="2">
    <source>
        <dbReference type="SAM" id="MobiDB-lite"/>
    </source>
</evidence>
<comment type="caution">
    <text evidence="3">The sequence shown here is derived from an EMBL/GenBank/DDBJ whole genome shotgun (WGS) entry which is preliminary data.</text>
</comment>
<feature type="compositionally biased region" description="Polar residues" evidence="2">
    <location>
        <begin position="1"/>
        <end position="15"/>
    </location>
</feature>
<evidence type="ECO:0000313" key="4">
    <source>
        <dbReference type="Proteomes" id="UP001151760"/>
    </source>
</evidence>
<feature type="region of interest" description="Disordered" evidence="2">
    <location>
        <begin position="1"/>
        <end position="103"/>
    </location>
</feature>
<organism evidence="3 4">
    <name type="scientific">Tanacetum coccineum</name>
    <dbReference type="NCBI Taxonomy" id="301880"/>
    <lineage>
        <taxon>Eukaryota</taxon>
        <taxon>Viridiplantae</taxon>
        <taxon>Streptophyta</taxon>
        <taxon>Embryophyta</taxon>
        <taxon>Tracheophyta</taxon>
        <taxon>Spermatophyta</taxon>
        <taxon>Magnoliopsida</taxon>
        <taxon>eudicotyledons</taxon>
        <taxon>Gunneridae</taxon>
        <taxon>Pentapetalae</taxon>
        <taxon>asterids</taxon>
        <taxon>campanulids</taxon>
        <taxon>Asterales</taxon>
        <taxon>Asteraceae</taxon>
        <taxon>Asteroideae</taxon>
        <taxon>Anthemideae</taxon>
        <taxon>Anthemidinae</taxon>
        <taxon>Tanacetum</taxon>
    </lineage>
</organism>
<evidence type="ECO:0000313" key="3">
    <source>
        <dbReference type="EMBL" id="GJT55393.1"/>
    </source>
</evidence>
<keyword evidence="1" id="KW-0175">Coiled coil</keyword>
<gene>
    <name evidence="3" type="ORF">Tco_0990447</name>
</gene>
<dbReference type="Proteomes" id="UP001151760">
    <property type="component" value="Unassembled WGS sequence"/>
</dbReference>
<proteinExistence type="predicted"/>